<gene>
    <name evidence="1" type="ORF">Taro_016145</name>
</gene>
<dbReference type="Proteomes" id="UP000652761">
    <property type="component" value="Unassembled WGS sequence"/>
</dbReference>
<organism evidence="1 2">
    <name type="scientific">Colocasia esculenta</name>
    <name type="common">Wild taro</name>
    <name type="synonym">Arum esculentum</name>
    <dbReference type="NCBI Taxonomy" id="4460"/>
    <lineage>
        <taxon>Eukaryota</taxon>
        <taxon>Viridiplantae</taxon>
        <taxon>Streptophyta</taxon>
        <taxon>Embryophyta</taxon>
        <taxon>Tracheophyta</taxon>
        <taxon>Spermatophyta</taxon>
        <taxon>Magnoliopsida</taxon>
        <taxon>Liliopsida</taxon>
        <taxon>Araceae</taxon>
        <taxon>Aroideae</taxon>
        <taxon>Colocasieae</taxon>
        <taxon>Colocasia</taxon>
    </lineage>
</organism>
<proteinExistence type="predicted"/>
<evidence type="ECO:0000313" key="1">
    <source>
        <dbReference type="EMBL" id="MQL83654.1"/>
    </source>
</evidence>
<accession>A0A843UPB2</accession>
<dbReference type="EMBL" id="NMUH01000709">
    <property type="protein sequence ID" value="MQL83654.1"/>
    <property type="molecule type" value="Genomic_DNA"/>
</dbReference>
<name>A0A843UPB2_COLES</name>
<protein>
    <submittedName>
        <fullName evidence="1">Uncharacterized protein</fullName>
    </submittedName>
</protein>
<comment type="caution">
    <text evidence="1">The sequence shown here is derived from an EMBL/GenBank/DDBJ whole genome shotgun (WGS) entry which is preliminary data.</text>
</comment>
<feature type="non-terminal residue" evidence="1">
    <location>
        <position position="1"/>
    </location>
</feature>
<reference evidence="1" key="1">
    <citation type="submission" date="2017-07" db="EMBL/GenBank/DDBJ databases">
        <title>Taro Niue Genome Assembly and Annotation.</title>
        <authorList>
            <person name="Atibalentja N."/>
            <person name="Keating K."/>
            <person name="Fields C.J."/>
        </authorList>
    </citation>
    <scope>NUCLEOTIDE SEQUENCE</scope>
    <source>
        <strain evidence="1">Niue_2</strain>
        <tissue evidence="1">Leaf</tissue>
    </source>
</reference>
<dbReference type="AlphaFoldDB" id="A0A843UPB2"/>
<evidence type="ECO:0000313" key="2">
    <source>
        <dbReference type="Proteomes" id="UP000652761"/>
    </source>
</evidence>
<keyword evidence="2" id="KW-1185">Reference proteome</keyword>
<sequence>DCSALVSDVALLPHSLRCAVGSAGAFWRVFLERCLGGSGECAVWLGRVLVRFSSDGSWHFLVESAWAFSVKVLCAWSCVWLLRWPACLVSRFQVSRLCWWDFVCPRGSSGLFCSCARRALADGGLVSVVALDWLCFVWKCQSRVVVLPLACGRDSCVSPSSAFRRLLGVVMLHCSVVLPRCASL</sequence>